<keyword evidence="5 12" id="KW-0812">Transmembrane</keyword>
<dbReference type="PANTHER" id="PTHR30069">
    <property type="entry name" value="TONB-DEPENDENT OUTER MEMBRANE RECEPTOR"/>
    <property type="match status" value="1"/>
</dbReference>
<keyword evidence="22" id="KW-1185">Reference proteome</keyword>
<evidence type="ECO:0000256" key="3">
    <source>
        <dbReference type="ARBA" id="ARBA00022448"/>
    </source>
</evidence>
<keyword evidence="7" id="KW-0406">Ion transport</keyword>
<comment type="subcellular location">
    <subcellularLocation>
        <location evidence="1 12">Cell outer membrane</location>
        <topology evidence="1 12">Multi-pass membrane protein</topology>
    </subcellularLocation>
</comment>
<dbReference type="PROSITE" id="PS00430">
    <property type="entry name" value="TONB_DEPENDENT_REC_1"/>
    <property type="match status" value="1"/>
</dbReference>
<dbReference type="GO" id="GO:0015889">
    <property type="term" value="P:cobalamin transport"/>
    <property type="evidence" value="ECO:0007669"/>
    <property type="project" value="TreeGrafter"/>
</dbReference>
<name>A0A562P6R2_9BURK</name>
<reference evidence="20" key="2">
    <citation type="submission" date="2019-07" db="EMBL/GenBank/DDBJ databases">
        <authorList>
            <person name="Whitman W."/>
            <person name="Huntemann M."/>
            <person name="Clum A."/>
            <person name="Pillay M."/>
            <person name="Palaniappan K."/>
            <person name="Varghese N."/>
            <person name="Mikhailova N."/>
            <person name="Stamatis D."/>
            <person name="Reddy T."/>
            <person name="Daum C."/>
            <person name="Shapiro N."/>
            <person name="Ivanova N."/>
            <person name="Kyrpides N."/>
            <person name="Woyke T."/>
        </authorList>
    </citation>
    <scope>NUCLEOTIDE SEQUENCE</scope>
    <source>
        <strain evidence="20">CGMCC 1.10685</strain>
    </source>
</reference>
<dbReference type="InterPro" id="IPR000531">
    <property type="entry name" value="Beta-barrel_TonB"/>
</dbReference>
<proteinExistence type="inferred from homology"/>
<reference evidence="20 21" key="1">
    <citation type="journal article" date="2015" name="Stand. Genomic Sci.">
        <title>Genomic Encyclopedia of Bacterial and Archaeal Type Strains, Phase III: the genomes of soil and plant-associated and newly described type strains.</title>
        <authorList>
            <person name="Whitman W.B."/>
            <person name="Woyke T."/>
            <person name="Klenk H.P."/>
            <person name="Zhou Y."/>
            <person name="Lilburn T.G."/>
            <person name="Beck B.J."/>
            <person name="De Vos P."/>
            <person name="Vandamme P."/>
            <person name="Eisen J.A."/>
            <person name="Garrity G."/>
            <person name="Hugenholtz P."/>
            <person name="Kyrpides N.C."/>
        </authorList>
    </citation>
    <scope>NUCLEOTIDE SEQUENCE [LARGE SCALE GENOMIC DNA]</scope>
    <source>
        <strain evidence="20 21">CGMCC 1.10685</strain>
    </source>
</reference>
<evidence type="ECO:0000259" key="18">
    <source>
        <dbReference type="Pfam" id="PF07715"/>
    </source>
</evidence>
<feature type="chain" id="PRO_5044617618" evidence="16">
    <location>
        <begin position="26"/>
        <end position="617"/>
    </location>
</feature>
<dbReference type="Proteomes" id="UP000315112">
    <property type="component" value="Unassembled WGS sequence"/>
</dbReference>
<sequence length="617" mass="66284">MTSPVAPQAALASLALAFAAPAALAQATAIDSVIVTATRTPQKASEVISDTTVITSEQIQNSGAASITELLQRQRGIEVTRNGGPGTASNVFLRGASGNQNIVLVDGVRIGSATLGTASWNAIPLSAIDHIEIVYGPLSTLYGADAIGGVIQLFTKKGQGAPAITASVGGGSNKTYEAEAGISGGTNQLHYSITAAKERSDGFSATRKGSSSFDPDDDGYERKSAAGQVSYELSAGHELGATFLYSDTTADYDSANFPAYSTQILSTYSVFARNRILPNWTMLVQAAQSRDKSGSFYGTGAFGSSQIDTKQTLFTWQNDFAIGADNLQLLGEYRKEEVVSNNGGVTRDRNTKSVAATYSAKRGNHLFNAGARYDDSSAYGNKNTGSLGYGYRFTPQLRAEVSYGTSFRAPTFNELYYSGYGNENNRPERGRNAEAGLRYDDGKTQLGAVYFHNKVTDLLVNTVPCPYPSTPENDYQWGCAYNVNKAVLEGLSLSASRAMGALTLSATADFQDPKDETTDKRLQRRAKRHANLNAEYTLGALRGGAEVQLSSARFDDAANTKRLGGYSLLNLYATYQFNRDWSAIVRVDNVTDKEYELARFYQTGGRNVFAGIRYGYK</sequence>
<dbReference type="InterPro" id="IPR037066">
    <property type="entry name" value="Plug_dom_sf"/>
</dbReference>
<dbReference type="Pfam" id="PF07715">
    <property type="entry name" value="Plug"/>
    <property type="match status" value="1"/>
</dbReference>
<comment type="similarity">
    <text evidence="2 12 14">Belongs to the TonB-dependent receptor family.</text>
</comment>
<protein>
    <submittedName>
        <fullName evidence="19">TonB-dependent receptor</fullName>
    </submittedName>
    <submittedName>
        <fullName evidence="20">Vitamin B12 transporter</fullName>
    </submittedName>
</protein>
<dbReference type="GO" id="GO:0009279">
    <property type="term" value="C:cell outer membrane"/>
    <property type="evidence" value="ECO:0007669"/>
    <property type="project" value="UniProtKB-SubCell"/>
</dbReference>
<evidence type="ECO:0000256" key="11">
    <source>
        <dbReference type="ARBA" id="ARBA00023237"/>
    </source>
</evidence>
<evidence type="ECO:0000256" key="15">
    <source>
        <dbReference type="SAM" id="MobiDB-lite"/>
    </source>
</evidence>
<evidence type="ECO:0000256" key="8">
    <source>
        <dbReference type="ARBA" id="ARBA00023077"/>
    </source>
</evidence>
<dbReference type="RefSeq" id="WP_145882256.1">
    <property type="nucleotide sequence ID" value="NZ_CP046904.1"/>
</dbReference>
<keyword evidence="6 16" id="KW-0732">Signal</keyword>
<evidence type="ECO:0000256" key="9">
    <source>
        <dbReference type="ARBA" id="ARBA00023136"/>
    </source>
</evidence>
<evidence type="ECO:0000313" key="21">
    <source>
        <dbReference type="Proteomes" id="UP000315112"/>
    </source>
</evidence>
<evidence type="ECO:0000313" key="19">
    <source>
        <dbReference type="EMBL" id="QGZ41090.1"/>
    </source>
</evidence>
<gene>
    <name evidence="19" type="ORF">GO485_19855</name>
    <name evidence="20" type="ORF">IP92_05918</name>
</gene>
<evidence type="ECO:0000256" key="7">
    <source>
        <dbReference type="ARBA" id="ARBA00023065"/>
    </source>
</evidence>
<keyword evidence="8 13" id="KW-0798">TonB box</keyword>
<dbReference type="AlphaFoldDB" id="A0A562P6R2"/>
<evidence type="ECO:0000256" key="13">
    <source>
        <dbReference type="PROSITE-ProRule" id="PRU10143"/>
    </source>
</evidence>
<evidence type="ECO:0000256" key="12">
    <source>
        <dbReference type="PROSITE-ProRule" id="PRU01360"/>
    </source>
</evidence>
<keyword evidence="11 12" id="KW-0998">Cell outer membrane</keyword>
<reference evidence="19 22" key="3">
    <citation type="submission" date="2019-12" db="EMBL/GenBank/DDBJ databases">
        <title>Draft Genome Sequences of Six Type Strains of the Genus Massilia.</title>
        <authorList>
            <person name="Miess H."/>
            <person name="Frediansyah A."/>
            <person name="Goeker M."/>
            <person name="Gross H."/>
        </authorList>
    </citation>
    <scope>NUCLEOTIDE SEQUENCE [LARGE SCALE GENOMIC DNA]</scope>
    <source>
        <strain evidence="19 22">DSM 26639</strain>
    </source>
</reference>
<dbReference type="PANTHER" id="PTHR30069:SF53">
    <property type="entry name" value="COLICIN I RECEPTOR-RELATED"/>
    <property type="match status" value="1"/>
</dbReference>
<feature type="short sequence motif" description="TonB box" evidence="13">
    <location>
        <begin position="32"/>
        <end position="38"/>
    </location>
</feature>
<evidence type="ECO:0000256" key="2">
    <source>
        <dbReference type="ARBA" id="ARBA00009810"/>
    </source>
</evidence>
<dbReference type="Gene3D" id="2.170.130.10">
    <property type="entry name" value="TonB-dependent receptor, plug domain"/>
    <property type="match status" value="1"/>
</dbReference>
<evidence type="ECO:0000313" key="22">
    <source>
        <dbReference type="Proteomes" id="UP000437862"/>
    </source>
</evidence>
<dbReference type="EMBL" id="VLKW01000023">
    <property type="protein sequence ID" value="TWI40155.1"/>
    <property type="molecule type" value="Genomic_DNA"/>
</dbReference>
<evidence type="ECO:0000259" key="17">
    <source>
        <dbReference type="Pfam" id="PF00593"/>
    </source>
</evidence>
<keyword evidence="10 19" id="KW-0675">Receptor</keyword>
<dbReference type="GO" id="GO:0006811">
    <property type="term" value="P:monoatomic ion transport"/>
    <property type="evidence" value="ECO:0007669"/>
    <property type="project" value="UniProtKB-KW"/>
</dbReference>
<feature type="domain" description="TonB-dependent receptor plug" evidence="18">
    <location>
        <begin position="45"/>
        <end position="150"/>
    </location>
</feature>
<feature type="domain" description="TonB-dependent receptor-like beta-barrel" evidence="17">
    <location>
        <begin position="197"/>
        <end position="590"/>
    </location>
</feature>
<dbReference type="EMBL" id="CP046904">
    <property type="protein sequence ID" value="QGZ41090.1"/>
    <property type="molecule type" value="Genomic_DNA"/>
</dbReference>
<evidence type="ECO:0000256" key="5">
    <source>
        <dbReference type="ARBA" id="ARBA00022692"/>
    </source>
</evidence>
<evidence type="ECO:0000256" key="1">
    <source>
        <dbReference type="ARBA" id="ARBA00004571"/>
    </source>
</evidence>
<dbReference type="InterPro" id="IPR010916">
    <property type="entry name" value="TonB_box_CS"/>
</dbReference>
<evidence type="ECO:0000256" key="16">
    <source>
        <dbReference type="SAM" id="SignalP"/>
    </source>
</evidence>
<dbReference type="CDD" id="cd01347">
    <property type="entry name" value="ligand_gated_channel"/>
    <property type="match status" value="1"/>
</dbReference>
<evidence type="ECO:0000313" key="20">
    <source>
        <dbReference type="EMBL" id="TWI40155.1"/>
    </source>
</evidence>
<dbReference type="InterPro" id="IPR039426">
    <property type="entry name" value="TonB-dep_rcpt-like"/>
</dbReference>
<dbReference type="SUPFAM" id="SSF56935">
    <property type="entry name" value="Porins"/>
    <property type="match status" value="1"/>
</dbReference>
<keyword evidence="3 12" id="KW-0813">Transport</keyword>
<feature type="signal peptide" evidence="16">
    <location>
        <begin position="1"/>
        <end position="25"/>
    </location>
</feature>
<organism evidence="20 21">
    <name type="scientific">Pseudoduganella flava</name>
    <dbReference type="NCBI Taxonomy" id="871742"/>
    <lineage>
        <taxon>Bacteria</taxon>
        <taxon>Pseudomonadati</taxon>
        <taxon>Pseudomonadota</taxon>
        <taxon>Betaproteobacteria</taxon>
        <taxon>Burkholderiales</taxon>
        <taxon>Oxalobacteraceae</taxon>
        <taxon>Telluria group</taxon>
        <taxon>Pseudoduganella</taxon>
    </lineage>
</organism>
<keyword evidence="4 12" id="KW-1134">Transmembrane beta strand</keyword>
<feature type="region of interest" description="Disordered" evidence="15">
    <location>
        <begin position="202"/>
        <end position="221"/>
    </location>
</feature>
<evidence type="ECO:0000256" key="4">
    <source>
        <dbReference type="ARBA" id="ARBA00022452"/>
    </source>
</evidence>
<dbReference type="Pfam" id="PF00593">
    <property type="entry name" value="TonB_dep_Rec_b-barrel"/>
    <property type="match status" value="1"/>
</dbReference>
<dbReference type="Gene3D" id="2.40.170.20">
    <property type="entry name" value="TonB-dependent receptor, beta-barrel domain"/>
    <property type="match status" value="1"/>
</dbReference>
<evidence type="ECO:0000256" key="14">
    <source>
        <dbReference type="RuleBase" id="RU003357"/>
    </source>
</evidence>
<dbReference type="Proteomes" id="UP000437862">
    <property type="component" value="Chromosome"/>
</dbReference>
<keyword evidence="9 12" id="KW-0472">Membrane</keyword>
<dbReference type="InterPro" id="IPR036942">
    <property type="entry name" value="Beta-barrel_TonB_sf"/>
</dbReference>
<evidence type="ECO:0000256" key="6">
    <source>
        <dbReference type="ARBA" id="ARBA00022729"/>
    </source>
</evidence>
<evidence type="ECO:0000256" key="10">
    <source>
        <dbReference type="ARBA" id="ARBA00023170"/>
    </source>
</evidence>
<dbReference type="PROSITE" id="PS52016">
    <property type="entry name" value="TONB_DEPENDENT_REC_3"/>
    <property type="match status" value="1"/>
</dbReference>
<dbReference type="InterPro" id="IPR012910">
    <property type="entry name" value="Plug_dom"/>
</dbReference>
<dbReference type="OrthoDB" id="183532at2"/>
<accession>A0A562P6R2</accession>